<dbReference type="GO" id="GO:0016747">
    <property type="term" value="F:acyltransferase activity, transferring groups other than amino-acyl groups"/>
    <property type="evidence" value="ECO:0007669"/>
    <property type="project" value="InterPro"/>
</dbReference>
<protein>
    <submittedName>
        <fullName evidence="4">GNAT family N-acetyltransferase</fullName>
    </submittedName>
</protein>
<dbReference type="PANTHER" id="PTHR43877">
    <property type="entry name" value="AMINOALKYLPHOSPHONATE N-ACETYLTRANSFERASE-RELATED-RELATED"/>
    <property type="match status" value="1"/>
</dbReference>
<dbReference type="CDD" id="cd04301">
    <property type="entry name" value="NAT_SF"/>
    <property type="match status" value="1"/>
</dbReference>
<gene>
    <name evidence="4" type="ORF">CD039_07785</name>
</gene>
<evidence type="ECO:0000259" key="3">
    <source>
        <dbReference type="PROSITE" id="PS51186"/>
    </source>
</evidence>
<dbReference type="GeneID" id="98298250"/>
<dbReference type="PANTHER" id="PTHR43877:SF2">
    <property type="entry name" value="AMINOALKYLPHOSPHONATE N-ACETYLTRANSFERASE-RELATED"/>
    <property type="match status" value="1"/>
</dbReference>
<dbReference type="InterPro" id="IPR000182">
    <property type="entry name" value="GNAT_dom"/>
</dbReference>
<dbReference type="Gene3D" id="3.40.630.30">
    <property type="match status" value="1"/>
</dbReference>
<feature type="domain" description="N-acetyltransferase" evidence="3">
    <location>
        <begin position="21"/>
        <end position="172"/>
    </location>
</feature>
<dbReference type="PROSITE" id="PS51186">
    <property type="entry name" value="GNAT"/>
    <property type="match status" value="1"/>
</dbReference>
<dbReference type="Pfam" id="PF00583">
    <property type="entry name" value="Acetyltransf_1"/>
    <property type="match status" value="1"/>
</dbReference>
<comment type="caution">
    <text evidence="4">The sequence shown here is derived from an EMBL/GenBank/DDBJ whole genome shotgun (WGS) entry which is preliminary data.</text>
</comment>
<keyword evidence="2" id="KW-0012">Acyltransferase</keyword>
<dbReference type="SUPFAM" id="SSF55729">
    <property type="entry name" value="Acyl-CoA N-acyltransferases (Nat)"/>
    <property type="match status" value="1"/>
</dbReference>
<evidence type="ECO:0000256" key="1">
    <source>
        <dbReference type="ARBA" id="ARBA00022679"/>
    </source>
</evidence>
<name>A0A2K4FC50_9STAP</name>
<accession>A0A2K4FC50</accession>
<evidence type="ECO:0000313" key="4">
    <source>
        <dbReference type="EMBL" id="POA08881.1"/>
    </source>
</evidence>
<proteinExistence type="predicted"/>
<keyword evidence="1 4" id="KW-0808">Transferase</keyword>
<evidence type="ECO:0000313" key="5">
    <source>
        <dbReference type="Proteomes" id="UP000242712"/>
    </source>
</evidence>
<reference evidence="4 5" key="1">
    <citation type="submission" date="2017-08" db="EMBL/GenBank/DDBJ databases">
        <title>Draft genome sequences of 64 type strains of genus Staph aureus.</title>
        <authorList>
            <person name="Cole K."/>
            <person name="Golubchik T."/>
            <person name="Russell J."/>
            <person name="Foster D."/>
            <person name="Llewelyn M."/>
            <person name="Wilson D."/>
            <person name="Crook D."/>
            <person name="Paul J."/>
        </authorList>
    </citation>
    <scope>NUCLEOTIDE SEQUENCE [LARGE SCALE GENOMIC DNA]</scope>
    <source>
        <strain evidence="4 5">DSM 29875</strain>
    </source>
</reference>
<dbReference type="EMBL" id="PPPX01000011">
    <property type="protein sequence ID" value="POA08881.1"/>
    <property type="molecule type" value="Genomic_DNA"/>
</dbReference>
<dbReference type="Proteomes" id="UP000242712">
    <property type="component" value="Unassembled WGS sequence"/>
</dbReference>
<dbReference type="OrthoDB" id="7205533at2"/>
<evidence type="ECO:0000256" key="2">
    <source>
        <dbReference type="ARBA" id="ARBA00023315"/>
    </source>
</evidence>
<keyword evidence="5" id="KW-1185">Reference proteome</keyword>
<sequence>MGEFVVVKKSDVAQLSELAQYTFKETFKDAYYTEQDFQRYFEESLSEEVLLEELDNPESWFYYYMEDDDIVGYFKFNIGSAQTEPMGEDYLEVQRIYLLPHAQKGGRGKEIISLAEEKARELQKPKIWLGVWEENDYAVQFYQRQGFRQTGTHEFRTGDVVDHDLVMEKVLDY</sequence>
<dbReference type="RefSeq" id="WP_103371841.1">
    <property type="nucleotide sequence ID" value="NZ_CBCRVO010000003.1"/>
</dbReference>
<dbReference type="InterPro" id="IPR050832">
    <property type="entry name" value="Bact_Acetyltransf"/>
</dbReference>
<dbReference type="AlphaFoldDB" id="A0A2K4FC50"/>
<dbReference type="InterPro" id="IPR016181">
    <property type="entry name" value="Acyl_CoA_acyltransferase"/>
</dbReference>
<organism evidence="4 5">
    <name type="scientific">Staphylococcus argensis</name>
    <dbReference type="NCBI Taxonomy" id="1607738"/>
    <lineage>
        <taxon>Bacteria</taxon>
        <taxon>Bacillati</taxon>
        <taxon>Bacillota</taxon>
        <taxon>Bacilli</taxon>
        <taxon>Bacillales</taxon>
        <taxon>Staphylococcaceae</taxon>
        <taxon>Staphylococcus</taxon>
    </lineage>
</organism>